<dbReference type="GO" id="GO:0003824">
    <property type="term" value="F:catalytic activity"/>
    <property type="evidence" value="ECO:0007669"/>
    <property type="project" value="InterPro"/>
</dbReference>
<dbReference type="GO" id="GO:0031177">
    <property type="term" value="F:phosphopantetheine binding"/>
    <property type="evidence" value="ECO:0007669"/>
    <property type="project" value="TreeGrafter"/>
</dbReference>
<dbReference type="InterPro" id="IPR001242">
    <property type="entry name" value="Condensation_dom"/>
</dbReference>
<dbReference type="PANTHER" id="PTHR45527">
    <property type="entry name" value="NONRIBOSOMAL PEPTIDE SYNTHETASE"/>
    <property type="match status" value="1"/>
</dbReference>
<dbReference type="SUPFAM" id="SSF52777">
    <property type="entry name" value="CoA-dependent acyltransferases"/>
    <property type="match status" value="2"/>
</dbReference>
<evidence type="ECO:0000313" key="3">
    <source>
        <dbReference type="Proteomes" id="UP000661858"/>
    </source>
</evidence>
<organism evidence="2 3">
    <name type="scientific">Streptomyces actinomycinicus</name>
    <dbReference type="NCBI Taxonomy" id="1695166"/>
    <lineage>
        <taxon>Bacteria</taxon>
        <taxon>Bacillati</taxon>
        <taxon>Actinomycetota</taxon>
        <taxon>Actinomycetes</taxon>
        <taxon>Kitasatosporales</taxon>
        <taxon>Streptomycetaceae</taxon>
        <taxon>Streptomyces</taxon>
    </lineage>
</organism>
<gene>
    <name evidence="2" type="ORF">JK359_16290</name>
</gene>
<comment type="caution">
    <text evidence="2">The sequence shown here is derived from an EMBL/GenBank/DDBJ whole genome shotgun (WGS) entry which is preliminary data.</text>
</comment>
<proteinExistence type="predicted"/>
<dbReference type="EMBL" id="JAERRK010000007">
    <property type="protein sequence ID" value="MBL1083514.1"/>
    <property type="molecule type" value="Genomic_DNA"/>
</dbReference>
<dbReference type="PANTHER" id="PTHR45527:SF1">
    <property type="entry name" value="FATTY ACID SYNTHASE"/>
    <property type="match status" value="1"/>
</dbReference>
<dbReference type="AlphaFoldDB" id="A0A937JLE1"/>
<dbReference type="GO" id="GO:0043041">
    <property type="term" value="P:amino acid activation for nonribosomal peptide biosynthetic process"/>
    <property type="evidence" value="ECO:0007669"/>
    <property type="project" value="TreeGrafter"/>
</dbReference>
<reference evidence="2" key="1">
    <citation type="submission" date="2021-01" db="EMBL/GenBank/DDBJ databases">
        <title>WGS of actinomycetes isolated from Thailand.</title>
        <authorList>
            <person name="Thawai C."/>
        </authorList>
    </citation>
    <scope>NUCLEOTIDE SEQUENCE</scope>
    <source>
        <strain evidence="2">RCU-197</strain>
    </source>
</reference>
<accession>A0A937JLE1</accession>
<dbReference type="GO" id="GO:0044550">
    <property type="term" value="P:secondary metabolite biosynthetic process"/>
    <property type="evidence" value="ECO:0007669"/>
    <property type="project" value="TreeGrafter"/>
</dbReference>
<dbReference type="InterPro" id="IPR023213">
    <property type="entry name" value="CAT-like_dom_sf"/>
</dbReference>
<protein>
    <recommendedName>
        <fullName evidence="1">Condensation domain-containing protein</fullName>
    </recommendedName>
</protein>
<dbReference type="GO" id="GO:0005737">
    <property type="term" value="C:cytoplasm"/>
    <property type="evidence" value="ECO:0007669"/>
    <property type="project" value="TreeGrafter"/>
</dbReference>
<sequence length="455" mass="50228">MPHNGDTPRPEPTYVSFTGARSADAHLTWGQQEIWALIEKAIPHDDAYTITGSLPVPGDLRLTETQCLEAVSFFLSRHESLRTVFPRSEDGSLRQVVLEEGRLPVQIVHTSLDGVAGQSTALRESFAARPFDYHQELPVRLALVVAQGLVRSVVYAFSHLAVDWYALLYLVDEVERYLRHGEELPPESTLTTPVDLAHWQVSPEGTAKRDRTLRHVESLFGDRAPLALPPAVGGSAAGEHYVQARLRSQAAHEAAGRIARGTGVSTSAVLLGATALLLRDLTGSTHVDLHLTSSQRFDRRSRTMVATLMQESYFSVDVDGADLREASRRSWRSALTAYQNAGCDKAGMDDLLARLAQGSRDPLCMYYCVNDRRTRPESARLGEGDDADWDGLLGKTVLTWPEVTEQEPFYLVVDSDGQHLDLSLTCDVRHFPATTVEHFLRGLERSMVHLAGALA</sequence>
<dbReference type="Gene3D" id="3.30.559.30">
    <property type="entry name" value="Nonribosomal peptide synthetase, condensation domain"/>
    <property type="match status" value="1"/>
</dbReference>
<dbReference type="RefSeq" id="WP_201836180.1">
    <property type="nucleotide sequence ID" value="NZ_JAERRK010000007.1"/>
</dbReference>
<dbReference type="Pfam" id="PF00668">
    <property type="entry name" value="Condensation"/>
    <property type="match status" value="1"/>
</dbReference>
<keyword evidence="3" id="KW-1185">Reference proteome</keyword>
<name>A0A937JLE1_9ACTN</name>
<dbReference type="Gene3D" id="3.30.559.10">
    <property type="entry name" value="Chloramphenicol acetyltransferase-like domain"/>
    <property type="match status" value="1"/>
</dbReference>
<evidence type="ECO:0000313" key="2">
    <source>
        <dbReference type="EMBL" id="MBL1083514.1"/>
    </source>
</evidence>
<feature type="domain" description="Condensation" evidence="1">
    <location>
        <begin position="26"/>
        <end position="304"/>
    </location>
</feature>
<evidence type="ECO:0000259" key="1">
    <source>
        <dbReference type="Pfam" id="PF00668"/>
    </source>
</evidence>
<dbReference type="GO" id="GO:0008610">
    <property type="term" value="P:lipid biosynthetic process"/>
    <property type="evidence" value="ECO:0007669"/>
    <property type="project" value="UniProtKB-ARBA"/>
</dbReference>
<dbReference type="Proteomes" id="UP000661858">
    <property type="component" value="Unassembled WGS sequence"/>
</dbReference>